<feature type="binding site" evidence="8">
    <location>
        <position position="309"/>
    </location>
    <ligand>
        <name>Zn(2+)</name>
        <dbReference type="ChEBI" id="CHEBI:29105"/>
    </ligand>
</feature>
<feature type="region of interest" description="RNA binding; important for wobble base 34 recognition" evidence="8">
    <location>
        <begin position="271"/>
        <end position="275"/>
    </location>
</feature>
<dbReference type="NCBIfam" id="TIGR00449">
    <property type="entry name" value="tgt_general"/>
    <property type="match status" value="1"/>
</dbReference>
<feature type="binding site" evidence="8">
    <location>
        <position position="335"/>
    </location>
    <ligand>
        <name>Zn(2+)</name>
        <dbReference type="ChEBI" id="CHEBI:29105"/>
    </ligand>
</feature>
<accession>A0A3G2I6J3</accession>
<dbReference type="GO" id="GO:0008479">
    <property type="term" value="F:tRNA-guanosine(34) queuine transglycosylase activity"/>
    <property type="evidence" value="ECO:0007669"/>
    <property type="project" value="UniProtKB-UniRule"/>
</dbReference>
<feature type="active site" description="Nucleophile" evidence="8">
    <location>
        <position position="266"/>
    </location>
</feature>
<dbReference type="GO" id="GO:0046872">
    <property type="term" value="F:metal ion binding"/>
    <property type="evidence" value="ECO:0007669"/>
    <property type="project" value="UniProtKB-KW"/>
</dbReference>
<keyword evidence="3 8" id="KW-0808">Transferase</keyword>
<dbReference type="FunFam" id="3.20.20.105:FF:000001">
    <property type="entry name" value="Queuine tRNA-ribosyltransferase"/>
    <property type="match status" value="1"/>
</dbReference>
<evidence type="ECO:0000313" key="10">
    <source>
        <dbReference type="EMBL" id="AYN24909.1"/>
    </source>
</evidence>
<dbReference type="UniPathway" id="UPA00392"/>
<dbReference type="PANTHER" id="PTHR46499:SF1">
    <property type="entry name" value="QUEUINE TRNA-RIBOSYLTRANSFERASE"/>
    <property type="match status" value="1"/>
</dbReference>
<evidence type="ECO:0000259" key="9">
    <source>
        <dbReference type="Pfam" id="PF01702"/>
    </source>
</evidence>
<evidence type="ECO:0000256" key="1">
    <source>
        <dbReference type="ARBA" id="ARBA00004691"/>
    </source>
</evidence>
<dbReference type="EC" id="2.4.2.29" evidence="8"/>
<comment type="similarity">
    <text evidence="8">Belongs to the queuine tRNA-ribosyltransferase family.</text>
</comment>
<name>A0A3G2I6J3_BUCRM</name>
<dbReference type="HAMAP" id="MF_00168">
    <property type="entry name" value="Q_tRNA_Tgt"/>
    <property type="match status" value="1"/>
</dbReference>
<evidence type="ECO:0000256" key="6">
    <source>
        <dbReference type="ARBA" id="ARBA00022785"/>
    </source>
</evidence>
<dbReference type="Proteomes" id="UP000271533">
    <property type="component" value="Chromosome"/>
</dbReference>
<dbReference type="InterPro" id="IPR050076">
    <property type="entry name" value="ArchSynthase1/Queuine_TRR"/>
</dbReference>
<evidence type="ECO:0000256" key="7">
    <source>
        <dbReference type="ARBA" id="ARBA00050112"/>
    </source>
</evidence>
<feature type="binding site" evidence="8">
    <location>
        <position position="304"/>
    </location>
    <ligand>
        <name>Zn(2+)</name>
        <dbReference type="ChEBI" id="CHEBI:29105"/>
    </ligand>
</feature>
<feature type="region of interest" description="RNA binding" evidence="8">
    <location>
        <begin position="247"/>
        <end position="253"/>
    </location>
</feature>
<feature type="binding site" evidence="8">
    <location>
        <position position="306"/>
    </location>
    <ligand>
        <name>Zn(2+)</name>
        <dbReference type="ChEBI" id="CHEBI:29105"/>
    </ligand>
</feature>
<keyword evidence="8" id="KW-0862">Zinc</keyword>
<evidence type="ECO:0000313" key="11">
    <source>
        <dbReference type="Proteomes" id="UP000271533"/>
    </source>
</evidence>
<sequence>MQFQIISQEKKARYGFFNFNGNIIETPIFMPVGTYGTVKSLNVEEIKNTGSKIILSNAFHLYLRPGQNIIKLHGSLHNFMNWNGPILTDSGGFQIFSLSNFCKINEEGVMFKNHINGKNFFLTPELSMEIQLDLGSDIIMIFDECIAYNNSLEKTKYAMERSLNWSRRSRIHFDLKKKSKKNLLFGIIHGGIYKSLRDISLKELIKMDFDGYALGGLAVGESKLEMYNLLDHITPQIPNDKPRYLMGVGKPEDLIEAVYRGIDMFDCVLPTRNARNGHLFVTNGIIKIRNARYKKDLSVLDEKCTCYTCQNYSRSYLHHLDACNEILGSRLNTIHNLHYYQTLMSNIRNAIKQKKFNEFMLNFYNQKK</sequence>
<evidence type="ECO:0000256" key="3">
    <source>
        <dbReference type="ARBA" id="ARBA00022679"/>
    </source>
</evidence>
<comment type="catalytic activity">
    <reaction evidence="7 8">
        <text>7-aminomethyl-7-carbaguanine + guanosine(34) in tRNA = 7-aminomethyl-7-carbaguanosine(34) in tRNA + guanine</text>
        <dbReference type="Rhea" id="RHEA:24104"/>
        <dbReference type="Rhea" id="RHEA-COMP:10341"/>
        <dbReference type="Rhea" id="RHEA-COMP:10342"/>
        <dbReference type="ChEBI" id="CHEBI:16235"/>
        <dbReference type="ChEBI" id="CHEBI:58703"/>
        <dbReference type="ChEBI" id="CHEBI:74269"/>
        <dbReference type="ChEBI" id="CHEBI:82833"/>
        <dbReference type="EC" id="2.4.2.29"/>
    </reaction>
</comment>
<comment type="cofactor">
    <cofactor evidence="8">
        <name>Zn(2+)</name>
        <dbReference type="ChEBI" id="CHEBI:29105"/>
    </cofactor>
    <text evidence="8">Binds 1 zinc ion per subunit.</text>
</comment>
<reference evidence="10 11" key="1">
    <citation type="submission" date="2018-10" db="EMBL/GenBank/DDBJ databases">
        <title>Genome sequence of the corn leaf aphid (Rhopalosiphum maidis Fitch).</title>
        <authorList>
            <person name="Chen W."/>
            <person name="Shakir S."/>
            <person name="Bigham M."/>
            <person name="Fei Z."/>
            <person name="Jander G."/>
        </authorList>
    </citation>
    <scope>NUCLEOTIDE SEQUENCE [LARGE SCALE GENOMIC DNA]</scope>
    <source>
        <strain evidence="10 11">BTI</strain>
    </source>
</reference>
<comment type="function">
    <text evidence="8">Catalyzes the base-exchange of a guanine (G) residue with the queuine precursor 7-aminomethyl-7-deazaguanine (PreQ1) at position 34 (anticodon wobble position) in tRNAs with GU(N) anticodons (tRNA-Asp, -Asn, -His and -Tyr). Catalysis occurs through a double-displacement mechanism. The nucleophile active site attacks the C1' of nucleotide 34 to detach the guanine base from the RNA, forming a covalent enzyme-RNA intermediate. The proton acceptor active site deprotonates the incoming PreQ1, allowing a nucleophilic attack on the C1' of the ribose to form the product. After dissociation, two additional enzymatic reactions on the tRNA convert PreQ1 to queuine (Q), resulting in the hypermodified nucleoside queuosine (7-(((4,5-cis-dihydroxy-2-cyclopenten-1-yl)amino)methyl)-7-deazaguanosine).</text>
</comment>
<evidence type="ECO:0000256" key="8">
    <source>
        <dbReference type="HAMAP-Rule" id="MF_00168"/>
    </source>
</evidence>
<feature type="binding site" evidence="8">
    <location>
        <position position="216"/>
    </location>
    <ligand>
        <name>substrate</name>
    </ligand>
</feature>
<dbReference type="GO" id="GO:0005829">
    <property type="term" value="C:cytosol"/>
    <property type="evidence" value="ECO:0007669"/>
    <property type="project" value="TreeGrafter"/>
</dbReference>
<dbReference type="InterPro" id="IPR002616">
    <property type="entry name" value="tRNA_ribo_trans-like"/>
</dbReference>
<dbReference type="InterPro" id="IPR036511">
    <property type="entry name" value="TGT-like_sf"/>
</dbReference>
<feature type="domain" description="tRNA-guanine(15) transglycosylase-like" evidence="9">
    <location>
        <begin position="11"/>
        <end position="366"/>
    </location>
</feature>
<dbReference type="RefSeq" id="WP_158361633.1">
    <property type="nucleotide sequence ID" value="NZ_CP032759.1"/>
</dbReference>
<keyword evidence="5 8" id="KW-0479">Metal-binding</keyword>
<dbReference type="NCBIfam" id="TIGR00430">
    <property type="entry name" value="Q_tRNA_tgt"/>
    <property type="match status" value="1"/>
</dbReference>
<dbReference type="Gene3D" id="3.20.20.105">
    <property type="entry name" value="Queuine tRNA-ribosyltransferase-like"/>
    <property type="match status" value="1"/>
</dbReference>
<keyword evidence="6 8" id="KW-0671">Queuosine biosynthesis</keyword>
<dbReference type="InterPro" id="IPR004803">
    <property type="entry name" value="TGT"/>
</dbReference>
<dbReference type="Pfam" id="PF01702">
    <property type="entry name" value="TGT"/>
    <property type="match status" value="1"/>
</dbReference>
<dbReference type="SUPFAM" id="SSF51713">
    <property type="entry name" value="tRNA-guanine transglycosylase"/>
    <property type="match status" value="1"/>
</dbReference>
<dbReference type="EMBL" id="CP032759">
    <property type="protein sequence ID" value="AYN24909.1"/>
    <property type="molecule type" value="Genomic_DNA"/>
</dbReference>
<feature type="binding site" evidence="8">
    <location>
        <position position="143"/>
    </location>
    <ligand>
        <name>substrate</name>
    </ligand>
</feature>
<protein>
    <recommendedName>
        <fullName evidence="8">Queuine tRNA-ribosyltransferase</fullName>
        <ecNumber evidence="8">2.4.2.29</ecNumber>
    </recommendedName>
    <alternativeName>
        <fullName evidence="8">Guanine insertion enzyme</fullName>
    </alternativeName>
    <alternativeName>
        <fullName evidence="8">tRNA-guanine transglycosylase</fullName>
    </alternativeName>
</protein>
<gene>
    <name evidence="8" type="primary">tgt</name>
    <name evidence="10" type="ORF">D8S97_03100</name>
</gene>
<comment type="pathway">
    <text evidence="1 8">tRNA modification; tRNA-queuosine biosynthesis.</text>
</comment>
<proteinExistence type="inferred from homology"/>
<organism evidence="10 11">
    <name type="scientific">Buchnera aphidicola subsp. Rhopalosiphum maidis</name>
    <dbReference type="NCBI Taxonomy" id="118109"/>
    <lineage>
        <taxon>Bacteria</taxon>
        <taxon>Pseudomonadati</taxon>
        <taxon>Pseudomonadota</taxon>
        <taxon>Gammaproteobacteria</taxon>
        <taxon>Enterobacterales</taxon>
        <taxon>Erwiniaceae</taxon>
        <taxon>Buchnera</taxon>
    </lineage>
</organism>
<feature type="active site" description="Proton acceptor" evidence="8">
    <location>
        <position position="89"/>
    </location>
</feature>
<dbReference type="AlphaFoldDB" id="A0A3G2I6J3"/>
<dbReference type="OrthoDB" id="9805417at2"/>
<evidence type="ECO:0000256" key="2">
    <source>
        <dbReference type="ARBA" id="ARBA00022676"/>
    </source>
</evidence>
<evidence type="ECO:0000256" key="5">
    <source>
        <dbReference type="ARBA" id="ARBA00022723"/>
    </source>
</evidence>
<feature type="binding site" evidence="8">
    <location>
        <begin position="89"/>
        <end position="93"/>
    </location>
    <ligand>
        <name>substrate</name>
    </ligand>
</feature>
<comment type="subunit">
    <text evidence="8">Homodimer. Within each dimer, one monomer is responsible for RNA recognition and catalysis, while the other monomer binds to the replacement base PreQ1.</text>
</comment>
<evidence type="ECO:0000256" key="4">
    <source>
        <dbReference type="ARBA" id="ARBA00022694"/>
    </source>
</evidence>
<dbReference type="GO" id="GO:0008616">
    <property type="term" value="P:tRNA queuosine(34) biosynthetic process"/>
    <property type="evidence" value="ECO:0007669"/>
    <property type="project" value="UniProtKB-UniRule"/>
</dbReference>
<keyword evidence="2 8" id="KW-0328">Glycosyltransferase</keyword>
<dbReference type="PANTHER" id="PTHR46499">
    <property type="entry name" value="QUEUINE TRNA-RIBOSYLTRANSFERASE"/>
    <property type="match status" value="1"/>
</dbReference>
<keyword evidence="4 8" id="KW-0819">tRNA processing</keyword>
<comment type="caution">
    <text evidence="8">Lacks conserved residue(s) required for the propagation of feature annotation.</text>
</comment>